<accession>A0ABS8T0J4</accession>
<comment type="caution">
    <text evidence="1">The sequence shown here is derived from an EMBL/GenBank/DDBJ whole genome shotgun (WGS) entry which is preliminary data.</text>
</comment>
<keyword evidence="2" id="KW-1185">Reference proteome</keyword>
<dbReference type="Proteomes" id="UP000823775">
    <property type="component" value="Unassembled WGS sequence"/>
</dbReference>
<feature type="non-terminal residue" evidence="1">
    <location>
        <position position="90"/>
    </location>
</feature>
<evidence type="ECO:0000313" key="1">
    <source>
        <dbReference type="EMBL" id="MCD7464849.1"/>
    </source>
</evidence>
<reference evidence="1 2" key="1">
    <citation type="journal article" date="2021" name="BMC Genomics">
        <title>Datura genome reveals duplications of psychoactive alkaloid biosynthetic genes and high mutation rate following tissue culture.</title>
        <authorList>
            <person name="Rajewski A."/>
            <person name="Carter-House D."/>
            <person name="Stajich J."/>
            <person name="Litt A."/>
        </authorList>
    </citation>
    <scope>NUCLEOTIDE SEQUENCE [LARGE SCALE GENOMIC DNA]</scope>
    <source>
        <strain evidence="1">AR-01</strain>
    </source>
</reference>
<organism evidence="1 2">
    <name type="scientific">Datura stramonium</name>
    <name type="common">Jimsonweed</name>
    <name type="synonym">Common thornapple</name>
    <dbReference type="NCBI Taxonomy" id="4076"/>
    <lineage>
        <taxon>Eukaryota</taxon>
        <taxon>Viridiplantae</taxon>
        <taxon>Streptophyta</taxon>
        <taxon>Embryophyta</taxon>
        <taxon>Tracheophyta</taxon>
        <taxon>Spermatophyta</taxon>
        <taxon>Magnoliopsida</taxon>
        <taxon>eudicotyledons</taxon>
        <taxon>Gunneridae</taxon>
        <taxon>Pentapetalae</taxon>
        <taxon>asterids</taxon>
        <taxon>lamiids</taxon>
        <taxon>Solanales</taxon>
        <taxon>Solanaceae</taxon>
        <taxon>Solanoideae</taxon>
        <taxon>Datureae</taxon>
        <taxon>Datura</taxon>
    </lineage>
</organism>
<sequence>MGSCDFLEFDLGMMRFGDVLVGSGETPMQRRTNFKRWIQATDWIPRNICGSHIGIDESPLCHRYTIIFAQSSDPHQLVSGSPRFHPATRR</sequence>
<gene>
    <name evidence="1" type="ORF">HAX54_053507</name>
</gene>
<proteinExistence type="predicted"/>
<evidence type="ECO:0000313" key="2">
    <source>
        <dbReference type="Proteomes" id="UP000823775"/>
    </source>
</evidence>
<protein>
    <submittedName>
        <fullName evidence="1">Uncharacterized protein</fullName>
    </submittedName>
</protein>
<dbReference type="EMBL" id="JACEIK010000998">
    <property type="protein sequence ID" value="MCD7464849.1"/>
    <property type="molecule type" value="Genomic_DNA"/>
</dbReference>
<name>A0ABS8T0J4_DATST</name>